<proteinExistence type="predicted"/>
<evidence type="ECO:0000313" key="4">
    <source>
        <dbReference type="Proteomes" id="UP001058682"/>
    </source>
</evidence>
<dbReference type="EMBL" id="CP038804">
    <property type="protein sequence ID" value="UTY33103.1"/>
    <property type="molecule type" value="Genomic_DNA"/>
</dbReference>
<sequence>MEGILIPQQVFVGDSAEFLFPIDALQSFDPSILMSGSFKVDKIKQNTMMDITSIQIKKQKTKEYISINFTPWETGSVFFPSLAEAGIYDSMPQVFISSILETAKVEVIQPPRSPLLLPGTSYLLYLIASVSAVFIFTSIMIFSAVKKHFFVYSFSRAQRIRIRTLNKALKRLKRQISSVSSSDNLEMIAKRKDWLKKFEFVFRKYCFSLTESEQVVKSDEGDSLTYSEMLERLKTKFKNTYGVYFEFEKLFFKLQAIRFGGTDITKINFEMESMYFFNQTFKLMKIAESEIQKIINSKQKTKIKIRIQEGEDD</sequence>
<dbReference type="RefSeq" id="WP_255818767.1">
    <property type="nucleotide sequence ID" value="NZ_CP038804.1"/>
</dbReference>
<reference evidence="3" key="1">
    <citation type="submission" date="2019-04" db="EMBL/GenBank/DDBJ databases">
        <title>Whole genome sequencing of oral phylogroup 2 treponemes.</title>
        <authorList>
            <person name="Chan Y."/>
            <person name="Zeng H.H."/>
            <person name="Yu X.L."/>
            <person name="Leung W.K."/>
            <person name="Watt R.M."/>
        </authorList>
    </citation>
    <scope>NUCLEOTIDE SEQUENCE</scope>
    <source>
        <strain evidence="3">OMZ 835</strain>
    </source>
</reference>
<evidence type="ECO:0000313" key="3">
    <source>
        <dbReference type="EMBL" id="UTY33103.1"/>
    </source>
</evidence>
<protein>
    <submittedName>
        <fullName evidence="3">Uncharacterized protein</fullName>
    </submittedName>
</protein>
<keyword evidence="2" id="KW-1133">Transmembrane helix</keyword>
<accession>A0AAE9MTZ2</accession>
<feature type="transmembrane region" description="Helical" evidence="2">
    <location>
        <begin position="122"/>
        <end position="145"/>
    </location>
</feature>
<evidence type="ECO:0000256" key="2">
    <source>
        <dbReference type="SAM" id="Phobius"/>
    </source>
</evidence>
<name>A0AAE9MTZ2_9SPIR</name>
<feature type="coiled-coil region" evidence="1">
    <location>
        <begin position="155"/>
        <end position="182"/>
    </location>
</feature>
<keyword evidence="2" id="KW-0472">Membrane</keyword>
<evidence type="ECO:0000256" key="1">
    <source>
        <dbReference type="SAM" id="Coils"/>
    </source>
</evidence>
<keyword evidence="2" id="KW-0812">Transmembrane</keyword>
<gene>
    <name evidence="3" type="ORF">E4N74_03035</name>
</gene>
<organism evidence="3 4">
    <name type="scientific">Treponema putidum</name>
    <dbReference type="NCBI Taxonomy" id="221027"/>
    <lineage>
        <taxon>Bacteria</taxon>
        <taxon>Pseudomonadati</taxon>
        <taxon>Spirochaetota</taxon>
        <taxon>Spirochaetia</taxon>
        <taxon>Spirochaetales</taxon>
        <taxon>Treponemataceae</taxon>
        <taxon>Treponema</taxon>
    </lineage>
</organism>
<dbReference type="Proteomes" id="UP001058682">
    <property type="component" value="Chromosome"/>
</dbReference>
<dbReference type="AlphaFoldDB" id="A0AAE9MTZ2"/>
<keyword evidence="1" id="KW-0175">Coiled coil</keyword>